<gene>
    <name evidence="9" type="ORF">J2Z56_002449</name>
    <name evidence="10" type="ORF">J2Z57_002520</name>
</gene>
<evidence type="ECO:0000256" key="5">
    <source>
        <dbReference type="ARBA" id="ARBA00023237"/>
    </source>
</evidence>
<dbReference type="SUPFAM" id="SSF48452">
    <property type="entry name" value="TPR-like"/>
    <property type="match status" value="1"/>
</dbReference>
<feature type="chain" id="PRO_5040927062" description="RagB/SusD family nutrient uptake outer membrane protein" evidence="6">
    <location>
        <begin position="23"/>
        <end position="518"/>
    </location>
</feature>
<feature type="domain" description="SusD-like N-terminal" evidence="8">
    <location>
        <begin position="93"/>
        <end position="220"/>
    </location>
</feature>
<keyword evidence="5" id="KW-0998">Cell outer membrane</keyword>
<dbReference type="Pfam" id="PF14322">
    <property type="entry name" value="SusD-like_3"/>
    <property type="match status" value="1"/>
</dbReference>
<evidence type="ECO:0008006" key="13">
    <source>
        <dbReference type="Google" id="ProtNLM"/>
    </source>
</evidence>
<dbReference type="Gene3D" id="1.25.40.390">
    <property type="match status" value="1"/>
</dbReference>
<dbReference type="EMBL" id="JAGGJQ010000007">
    <property type="protein sequence ID" value="MBP1840519.1"/>
    <property type="molecule type" value="Genomic_DNA"/>
</dbReference>
<dbReference type="OrthoDB" id="5694214at2"/>
<dbReference type="RefSeq" id="WP_057779861.1">
    <property type="nucleotide sequence ID" value="NZ_JAGGJQ010000007.1"/>
</dbReference>
<dbReference type="InterPro" id="IPR012944">
    <property type="entry name" value="SusD_RagB_dom"/>
</dbReference>
<evidence type="ECO:0000313" key="11">
    <source>
        <dbReference type="Proteomes" id="UP001138672"/>
    </source>
</evidence>
<dbReference type="EMBL" id="JAUSUU010000007">
    <property type="protein sequence ID" value="MDQ0336068.1"/>
    <property type="molecule type" value="Genomic_DNA"/>
</dbReference>
<evidence type="ECO:0000313" key="9">
    <source>
        <dbReference type="EMBL" id="MBP1840519.1"/>
    </source>
</evidence>
<evidence type="ECO:0000259" key="7">
    <source>
        <dbReference type="Pfam" id="PF07980"/>
    </source>
</evidence>
<evidence type="ECO:0000256" key="3">
    <source>
        <dbReference type="ARBA" id="ARBA00022729"/>
    </source>
</evidence>
<dbReference type="CDD" id="cd08977">
    <property type="entry name" value="SusD"/>
    <property type="match status" value="1"/>
</dbReference>
<keyword evidence="12" id="KW-1185">Reference proteome</keyword>
<evidence type="ECO:0000313" key="12">
    <source>
        <dbReference type="Proteomes" id="UP001231587"/>
    </source>
</evidence>
<evidence type="ECO:0000256" key="4">
    <source>
        <dbReference type="ARBA" id="ARBA00023136"/>
    </source>
</evidence>
<dbReference type="AlphaFoldDB" id="A0A9X0YKZ2"/>
<dbReference type="GO" id="GO:0009279">
    <property type="term" value="C:cell outer membrane"/>
    <property type="evidence" value="ECO:0007669"/>
    <property type="project" value="UniProtKB-SubCell"/>
</dbReference>
<dbReference type="PROSITE" id="PS51257">
    <property type="entry name" value="PROKAR_LIPOPROTEIN"/>
    <property type="match status" value="1"/>
</dbReference>
<comment type="subcellular location">
    <subcellularLocation>
        <location evidence="1">Cell outer membrane</location>
    </subcellularLocation>
</comment>
<dbReference type="InterPro" id="IPR011990">
    <property type="entry name" value="TPR-like_helical_dom_sf"/>
</dbReference>
<evidence type="ECO:0000313" key="10">
    <source>
        <dbReference type="EMBL" id="MDQ0336068.1"/>
    </source>
</evidence>
<keyword evidence="3 6" id="KW-0732">Signal</keyword>
<evidence type="ECO:0000256" key="2">
    <source>
        <dbReference type="ARBA" id="ARBA00006275"/>
    </source>
</evidence>
<comment type="similarity">
    <text evidence="2">Belongs to the SusD family.</text>
</comment>
<accession>A0A9X0YKZ2</accession>
<reference evidence="9" key="1">
    <citation type="submission" date="2021-03" db="EMBL/GenBank/DDBJ databases">
        <title>Genomic Encyclopedia of Type Strains, Phase IV (KMG-IV): sequencing the most valuable type-strain genomes for metagenomic binning, comparative biology and taxonomic classification.</title>
        <authorList>
            <person name="Goeker M."/>
        </authorList>
    </citation>
    <scope>NUCLEOTIDE SEQUENCE</scope>
    <source>
        <strain evidence="9">DSM 15523</strain>
        <strain evidence="10 12">DSM 16476</strain>
    </source>
</reference>
<feature type="signal peptide" evidence="6">
    <location>
        <begin position="1"/>
        <end position="22"/>
    </location>
</feature>
<evidence type="ECO:0000256" key="6">
    <source>
        <dbReference type="SAM" id="SignalP"/>
    </source>
</evidence>
<dbReference type="Pfam" id="PF07980">
    <property type="entry name" value="SusD_RagB"/>
    <property type="match status" value="1"/>
</dbReference>
<dbReference type="Proteomes" id="UP001138672">
    <property type="component" value="Unassembled WGS sequence"/>
</dbReference>
<name>A0A9X0YKZ2_9FLAO</name>
<evidence type="ECO:0000259" key="8">
    <source>
        <dbReference type="Pfam" id="PF14322"/>
    </source>
</evidence>
<comment type="caution">
    <text evidence="9">The sequence shown here is derived from an EMBL/GenBank/DDBJ whole genome shotgun (WGS) entry which is preliminary data.</text>
</comment>
<keyword evidence="4" id="KW-0472">Membrane</keyword>
<protein>
    <recommendedName>
        <fullName evidence="13">RagB/SusD family nutrient uptake outer membrane protein</fullName>
    </recommendedName>
</protein>
<evidence type="ECO:0000256" key="1">
    <source>
        <dbReference type="ARBA" id="ARBA00004442"/>
    </source>
</evidence>
<feature type="domain" description="RagB/SusD" evidence="7">
    <location>
        <begin position="355"/>
        <end position="518"/>
    </location>
</feature>
<proteinExistence type="inferred from homology"/>
<dbReference type="InterPro" id="IPR033985">
    <property type="entry name" value="SusD-like_N"/>
</dbReference>
<dbReference type="Proteomes" id="UP001231587">
    <property type="component" value="Unassembled WGS sequence"/>
</dbReference>
<sequence>MKQIIQYAALTLTLCASLVSCADLDENPVGTLTPEGFFNTIDDVYPMIDGTYGLMASSSYYGAGLTVPLQLMSDMVDNGYEFSDYAEFSRFLTTPTNSYVSDLWASSYQTIATANTAIQGVGYLDDETEAVKLAAEGEARFVRAFLYYHLVRLYGSIPYIDNPDIEDPLSITLSTPDEVYAHIIEDMTFAFENLDYDPRDGVRSKPSKGAAASYLASIYMTRGEWQLSYDYAKWVIDNSGALNYALEDDYQDLFRNSEQWASSEYIFLVDFTSNQTGQNPNPTTYENDNKIGPFNGVEGGESPLGGWSMLVPHLNVYSAWDTEDYRLKVSMTDSLILGDDTGIVRPYTDFEIPRPHIAKYTRFPGDGRTTAGWRSDFDYVAFRYAEVLLIAAETANELGFTDEAIGYVNQIRARARQAGVIEFDGGGLGTYAPSTFPEDVTSGLGTSELRDVILEERRIELAFEWKRWYDIVRHDMGAEVFGTNGLEPQSNFNTFRYLLPIPQDEMNKNENFVQNPGY</sequence>
<organism evidence="9 11">
    <name type="scientific">Formosa algae</name>
    <dbReference type="NCBI Taxonomy" id="225843"/>
    <lineage>
        <taxon>Bacteria</taxon>
        <taxon>Pseudomonadati</taxon>
        <taxon>Bacteroidota</taxon>
        <taxon>Flavobacteriia</taxon>
        <taxon>Flavobacteriales</taxon>
        <taxon>Flavobacteriaceae</taxon>
        <taxon>Formosa</taxon>
    </lineage>
</organism>